<evidence type="ECO:0000256" key="4">
    <source>
        <dbReference type="ARBA" id="ARBA00022825"/>
    </source>
</evidence>
<gene>
    <name evidence="5" type="primary">pepE</name>
    <name evidence="5" type="ORF">RM552_07280</name>
</gene>
<evidence type="ECO:0000256" key="1">
    <source>
        <dbReference type="ARBA" id="ARBA00006534"/>
    </source>
</evidence>
<evidence type="ECO:0000256" key="3">
    <source>
        <dbReference type="ARBA" id="ARBA00022801"/>
    </source>
</evidence>
<keyword evidence="6" id="KW-1185">Reference proteome</keyword>
<keyword evidence="4" id="KW-0720">Serine protease</keyword>
<dbReference type="NCBIfam" id="NF003642">
    <property type="entry name" value="PRK05282.1"/>
    <property type="match status" value="1"/>
</dbReference>
<dbReference type="CDD" id="cd03146">
    <property type="entry name" value="GAT1_Peptidase_E"/>
    <property type="match status" value="1"/>
</dbReference>
<reference evidence="5 6" key="1">
    <citation type="submission" date="2023-09" db="EMBL/GenBank/DDBJ databases">
        <authorList>
            <person name="Rey-Velasco X."/>
        </authorList>
    </citation>
    <scope>NUCLEOTIDE SEQUENCE [LARGE SCALE GENOMIC DNA]</scope>
    <source>
        <strain evidence="5 6">P117</strain>
    </source>
</reference>
<dbReference type="PANTHER" id="PTHR20842:SF0">
    <property type="entry name" value="ALPHA-ASPARTYL DIPEPTIDASE"/>
    <property type="match status" value="1"/>
</dbReference>
<accession>A0ABU2ZT93</accession>
<comment type="similarity">
    <text evidence="1">Belongs to the peptidase S51 family.</text>
</comment>
<sequence>MNILMLSSSKYADHPYLGYAQGWISDILEGQKDLLFIPHAGVTVSWDAYTEKVQQALSNTNIRGIHTEKNPNQALGRANAILIGGGNTFRLLHELYKNDLIDLIQKKIQHNTPYIGWSAGSNICGLSICTTNDMPIIEPASFDSLKLINAQLNPHYTNYTPKGHHGETRDQRIAEFCTLNPITPVLAIPEGTALRVKGNKLSMLGSKEGYVFHGDSKQAISSSDDLSEYL</sequence>
<evidence type="ECO:0000313" key="5">
    <source>
        <dbReference type="EMBL" id="MDT0594637.1"/>
    </source>
</evidence>
<keyword evidence="2" id="KW-0645">Protease</keyword>
<comment type="caution">
    <text evidence="5">The sequence shown here is derived from an EMBL/GenBank/DDBJ whole genome shotgun (WGS) entry which is preliminary data.</text>
</comment>
<dbReference type="Gene3D" id="3.40.50.880">
    <property type="match status" value="1"/>
</dbReference>
<dbReference type="EC" id="3.4.13.21" evidence="5"/>
<evidence type="ECO:0000313" key="6">
    <source>
        <dbReference type="Proteomes" id="UP001253545"/>
    </source>
</evidence>
<protein>
    <submittedName>
        <fullName evidence="5">Dipeptidase PepE</fullName>
        <ecNumber evidence="5">3.4.13.21</ecNumber>
    </submittedName>
</protein>
<dbReference type="Pfam" id="PF03575">
    <property type="entry name" value="Peptidase_S51"/>
    <property type="match status" value="1"/>
</dbReference>
<proteinExistence type="inferred from homology"/>
<organism evidence="5 6">
    <name type="scientific">Glaciecola petra</name>
    <dbReference type="NCBI Taxonomy" id="3075602"/>
    <lineage>
        <taxon>Bacteria</taxon>
        <taxon>Pseudomonadati</taxon>
        <taxon>Pseudomonadota</taxon>
        <taxon>Gammaproteobacteria</taxon>
        <taxon>Alteromonadales</taxon>
        <taxon>Alteromonadaceae</taxon>
        <taxon>Glaciecola</taxon>
    </lineage>
</organism>
<name>A0ABU2ZT93_9ALTE</name>
<dbReference type="RefSeq" id="WP_311368101.1">
    <property type="nucleotide sequence ID" value="NZ_JAVRHX010000001.1"/>
</dbReference>
<dbReference type="Proteomes" id="UP001253545">
    <property type="component" value="Unassembled WGS sequence"/>
</dbReference>
<dbReference type="PANTHER" id="PTHR20842">
    <property type="entry name" value="PROTEASE S51 ALPHA-ASPARTYL DIPEPTIDASE"/>
    <property type="match status" value="1"/>
</dbReference>
<dbReference type="SUPFAM" id="SSF52317">
    <property type="entry name" value="Class I glutamine amidotransferase-like"/>
    <property type="match status" value="1"/>
</dbReference>
<dbReference type="GO" id="GO:0016805">
    <property type="term" value="F:dipeptidase activity"/>
    <property type="evidence" value="ECO:0007669"/>
    <property type="project" value="UniProtKB-KW"/>
</dbReference>
<evidence type="ECO:0000256" key="2">
    <source>
        <dbReference type="ARBA" id="ARBA00022670"/>
    </source>
</evidence>
<dbReference type="InterPro" id="IPR005320">
    <property type="entry name" value="Peptidase_S51"/>
</dbReference>
<keyword evidence="5" id="KW-0224">Dipeptidase</keyword>
<dbReference type="InterPro" id="IPR029062">
    <property type="entry name" value="Class_I_gatase-like"/>
</dbReference>
<keyword evidence="3 5" id="KW-0378">Hydrolase</keyword>
<dbReference type="EMBL" id="JAVRHX010000001">
    <property type="protein sequence ID" value="MDT0594637.1"/>
    <property type="molecule type" value="Genomic_DNA"/>
</dbReference>